<dbReference type="EMBL" id="GEFH01002589">
    <property type="protein sequence ID" value="JAP65992.1"/>
    <property type="molecule type" value="mRNA"/>
</dbReference>
<name>A0A131XHZ9_9ACAR</name>
<proteinExistence type="evidence at transcript level"/>
<keyword evidence="1" id="KW-1133">Transmembrane helix</keyword>
<accession>A0A131XHZ9</accession>
<protein>
    <submittedName>
        <fullName evidence="2">Putative conserved plasma membrane protein</fullName>
    </submittedName>
</protein>
<dbReference type="AlphaFoldDB" id="A0A131XHZ9"/>
<feature type="transmembrane region" description="Helical" evidence="1">
    <location>
        <begin position="112"/>
        <end position="135"/>
    </location>
</feature>
<evidence type="ECO:0000256" key="1">
    <source>
        <dbReference type="SAM" id="Phobius"/>
    </source>
</evidence>
<reference evidence="2" key="1">
    <citation type="journal article" date="2017" name="Ticks Tick Borne Dis.">
        <title>An insight into the sialome of Hyalomma excavatum.</title>
        <authorList>
            <person name="Ribeiro J.M."/>
            <person name="Slovak M."/>
            <person name="Francischetti I.M."/>
        </authorList>
    </citation>
    <scope>NUCLEOTIDE SEQUENCE</scope>
    <source>
        <strain evidence="2">Samish</strain>
        <tissue evidence="2">Salivary glands</tissue>
    </source>
</reference>
<organism evidence="2">
    <name type="scientific">Hyalomma excavatum</name>
    <dbReference type="NCBI Taxonomy" id="257692"/>
    <lineage>
        <taxon>Eukaryota</taxon>
        <taxon>Metazoa</taxon>
        <taxon>Ecdysozoa</taxon>
        <taxon>Arthropoda</taxon>
        <taxon>Chelicerata</taxon>
        <taxon>Arachnida</taxon>
        <taxon>Acari</taxon>
        <taxon>Parasitiformes</taxon>
        <taxon>Ixodida</taxon>
        <taxon>Ixodoidea</taxon>
        <taxon>Ixodidae</taxon>
        <taxon>Hyalomminae</taxon>
        <taxon>Hyalomma</taxon>
    </lineage>
</organism>
<keyword evidence="1" id="KW-0472">Membrane</keyword>
<feature type="transmembrane region" description="Helical" evidence="1">
    <location>
        <begin position="71"/>
        <end position="92"/>
    </location>
</feature>
<evidence type="ECO:0000313" key="2">
    <source>
        <dbReference type="EMBL" id="JAP65992.1"/>
    </source>
</evidence>
<sequence>MTRWCLLSAGRRLALLKPRYTQVFHGQERGESTWRSYVKPFRKKTREEYARSDGLSPTQDLLVYTSGAHNYMLLSSVSVTAIVAGVVCYAGYSRFYERPENSNRDESLIGGLSYAQKMIGASVIAMYALGSLYFLRSAPLRIYYNKSQQMFHLVFQGLLPGLRRKQSFKPGALEPLCLNTDSIMNIFGTLRVKNGWQRLTVSEERFHRTAFYNVLVGYDSVDVLEED</sequence>
<keyword evidence="1" id="KW-0812">Transmembrane</keyword>